<dbReference type="Proteomes" id="UP000005239">
    <property type="component" value="Unassembled WGS sequence"/>
</dbReference>
<reference evidence="2" key="1">
    <citation type="journal article" date="2008" name="Nat. Genet.">
        <title>The Pristionchus pacificus genome provides a unique perspective on nematode lifestyle and parasitism.</title>
        <authorList>
            <person name="Dieterich C."/>
            <person name="Clifton S.W."/>
            <person name="Schuster L.N."/>
            <person name="Chinwalla A."/>
            <person name="Delehaunty K."/>
            <person name="Dinkelacker I."/>
            <person name="Fulton L."/>
            <person name="Fulton R."/>
            <person name="Godfrey J."/>
            <person name="Minx P."/>
            <person name="Mitreva M."/>
            <person name="Roeseler W."/>
            <person name="Tian H."/>
            <person name="Witte H."/>
            <person name="Yang S.P."/>
            <person name="Wilson R.K."/>
            <person name="Sommer R.J."/>
        </authorList>
    </citation>
    <scope>NUCLEOTIDE SEQUENCE [LARGE SCALE GENOMIC DNA]</scope>
    <source>
        <strain evidence="2">PS312</strain>
    </source>
</reference>
<reference evidence="1" key="2">
    <citation type="submission" date="2022-06" db="UniProtKB">
        <authorList>
            <consortium name="EnsemblMetazoa"/>
        </authorList>
    </citation>
    <scope>IDENTIFICATION</scope>
    <source>
        <strain evidence="1">PS312</strain>
    </source>
</reference>
<sequence>MHLSTALVAALIIVAVEQASAQLSKAEQAQCKAEMEPKFKAETDKDLAAKMAKGHEMLKNTVELVQGMNAEQKAKLVNTYFTGVCAPIKEFYNL</sequence>
<organism evidence="1 2">
    <name type="scientific">Pristionchus pacificus</name>
    <name type="common">Parasitic nematode worm</name>
    <dbReference type="NCBI Taxonomy" id="54126"/>
    <lineage>
        <taxon>Eukaryota</taxon>
        <taxon>Metazoa</taxon>
        <taxon>Ecdysozoa</taxon>
        <taxon>Nematoda</taxon>
        <taxon>Chromadorea</taxon>
        <taxon>Rhabditida</taxon>
        <taxon>Rhabditina</taxon>
        <taxon>Diplogasteromorpha</taxon>
        <taxon>Diplogasteroidea</taxon>
        <taxon>Neodiplogasteridae</taxon>
        <taxon>Pristionchus</taxon>
    </lineage>
</organism>
<gene>
    <name evidence="1" type="primary">WBGene00106622</name>
</gene>
<accession>A0A454XNK5</accession>
<keyword evidence="2" id="KW-1185">Reference proteome</keyword>
<proteinExistence type="predicted"/>
<evidence type="ECO:0000313" key="2">
    <source>
        <dbReference type="Proteomes" id="UP000005239"/>
    </source>
</evidence>
<name>A0A454XNK5_PRIPA</name>
<dbReference type="AlphaFoldDB" id="A0A454XNK5"/>
<evidence type="ECO:0000313" key="1">
    <source>
        <dbReference type="EnsemblMetazoa" id="PPA17068.1"/>
    </source>
</evidence>
<protein>
    <submittedName>
        <fullName evidence="1">Uncharacterized protein</fullName>
    </submittedName>
</protein>
<dbReference type="EnsemblMetazoa" id="PPA17068.1">
    <property type="protein sequence ID" value="PPA17068.1"/>
    <property type="gene ID" value="WBGene00106622"/>
</dbReference>
<accession>A0A8R1UD01</accession>